<name>R0H5W3_9BRAS</name>
<protein>
    <recommendedName>
        <fullName evidence="2">Myb/SANT-like domain-containing protein</fullName>
    </recommendedName>
</protein>
<gene>
    <name evidence="3" type="ORF">CARUB_v10007567mg</name>
</gene>
<dbReference type="PANTHER" id="PTHR31704:SF43">
    <property type="entry name" value="HEAT SHOCK PROTEIN"/>
    <property type="match status" value="1"/>
</dbReference>
<dbReference type="EMBL" id="KB870811">
    <property type="protein sequence ID" value="EOA18928.1"/>
    <property type="molecule type" value="Genomic_DNA"/>
</dbReference>
<evidence type="ECO:0000259" key="2">
    <source>
        <dbReference type="Pfam" id="PF12776"/>
    </source>
</evidence>
<reference evidence="4" key="1">
    <citation type="journal article" date="2013" name="Nat. Genet.">
        <title>The Capsella rubella genome and the genomic consequences of rapid mating system evolution.</title>
        <authorList>
            <person name="Slotte T."/>
            <person name="Hazzouri K.M."/>
            <person name="Agren J.A."/>
            <person name="Koenig D."/>
            <person name="Maumus F."/>
            <person name="Guo Y.L."/>
            <person name="Steige K."/>
            <person name="Platts A.E."/>
            <person name="Escobar J.S."/>
            <person name="Newman L.K."/>
            <person name="Wang W."/>
            <person name="Mandakova T."/>
            <person name="Vello E."/>
            <person name="Smith L.M."/>
            <person name="Henz S.R."/>
            <person name="Steffen J."/>
            <person name="Takuno S."/>
            <person name="Brandvain Y."/>
            <person name="Coop G."/>
            <person name="Andolfatto P."/>
            <person name="Hu T.T."/>
            <person name="Blanchette M."/>
            <person name="Clark R.M."/>
            <person name="Quesneville H."/>
            <person name="Nordborg M."/>
            <person name="Gaut B.S."/>
            <person name="Lysak M.A."/>
            <person name="Jenkins J."/>
            <person name="Grimwood J."/>
            <person name="Chapman J."/>
            <person name="Prochnik S."/>
            <person name="Shu S."/>
            <person name="Rokhsar D."/>
            <person name="Schmutz J."/>
            <person name="Weigel D."/>
            <person name="Wright S.I."/>
        </authorList>
    </citation>
    <scope>NUCLEOTIDE SEQUENCE [LARGE SCALE GENOMIC DNA]</scope>
    <source>
        <strain evidence="4">cv. Monte Gargano</strain>
    </source>
</reference>
<feature type="region of interest" description="Disordered" evidence="1">
    <location>
        <begin position="1"/>
        <end position="22"/>
    </location>
</feature>
<feature type="compositionally biased region" description="Polar residues" evidence="1">
    <location>
        <begin position="393"/>
        <end position="421"/>
    </location>
</feature>
<feature type="domain" description="Myb/SANT-like" evidence="2">
    <location>
        <begin position="26"/>
        <end position="119"/>
    </location>
</feature>
<dbReference type="InterPro" id="IPR024752">
    <property type="entry name" value="Myb/SANT-like_dom"/>
</dbReference>
<feature type="compositionally biased region" description="Low complexity" evidence="1">
    <location>
        <begin position="332"/>
        <end position="352"/>
    </location>
</feature>
<dbReference type="eggNOG" id="ENOG502QUI6">
    <property type="taxonomic scope" value="Eukaryota"/>
</dbReference>
<dbReference type="Pfam" id="PF12776">
    <property type="entry name" value="Myb_DNA-bind_3"/>
    <property type="match status" value="1"/>
</dbReference>
<dbReference type="AlphaFoldDB" id="R0H5W3"/>
<organism evidence="3 4">
    <name type="scientific">Capsella rubella</name>
    <dbReference type="NCBI Taxonomy" id="81985"/>
    <lineage>
        <taxon>Eukaryota</taxon>
        <taxon>Viridiplantae</taxon>
        <taxon>Streptophyta</taxon>
        <taxon>Embryophyta</taxon>
        <taxon>Tracheophyta</taxon>
        <taxon>Spermatophyta</taxon>
        <taxon>Magnoliopsida</taxon>
        <taxon>eudicotyledons</taxon>
        <taxon>Gunneridae</taxon>
        <taxon>Pentapetalae</taxon>
        <taxon>rosids</taxon>
        <taxon>malvids</taxon>
        <taxon>Brassicales</taxon>
        <taxon>Brassicaceae</taxon>
        <taxon>Camelineae</taxon>
        <taxon>Capsella</taxon>
    </lineage>
</organism>
<keyword evidence="4" id="KW-1185">Reference proteome</keyword>
<accession>R0H5W3</accession>
<dbReference type="STRING" id="81985.R0H5W3"/>
<dbReference type="PANTHER" id="PTHR31704">
    <property type="entry name" value="MYB/SANT-LIKE DNA-BINDING DOMAIN PROTEIN-RELATED"/>
    <property type="match status" value="1"/>
</dbReference>
<evidence type="ECO:0000313" key="4">
    <source>
        <dbReference type="Proteomes" id="UP000029121"/>
    </source>
</evidence>
<dbReference type="Proteomes" id="UP000029121">
    <property type="component" value="Unassembled WGS sequence"/>
</dbReference>
<evidence type="ECO:0000256" key="1">
    <source>
        <dbReference type="SAM" id="MobiDB-lite"/>
    </source>
</evidence>
<evidence type="ECO:0000313" key="3">
    <source>
        <dbReference type="EMBL" id="EOA18928.1"/>
    </source>
</evidence>
<proteinExistence type="predicted"/>
<sequence length="492" mass="55962">MSSNRRRSTNPSRRPISTNPPKEKYKWSYIQEKTLIQLFDEAIAMNNYTLKHPSTIGRDYMVENFNQAFNMNITYGFFKNKLDEFKKSYKRWKVLMHKTGITVDPYTSMIYASDKWWNDQVFGCKLTKSFNRKPPEFWDVVQRCLVLYDVQSQSQHFFRQRREQLINEHAVDEVDHDDSLIVMMCHKHKFLKRKKKKTREVNNEVTNICDQPLDVGVVHKDLGGSARVSIGSGSRGNRRRQSFETIIQDTIAGYREFQRQSVQQLRPAILTALDLPKHPRFYWACINTLKELVFWRKYFIDIAASTDGDKLQLLEAMTGVSQNNQDVPKQLGSSHSFGSPHLGGLSSGSPSSVTNNLGGQNSLGCWGPIYQQRGTPPNDPHWSTPPNAPQWGTPPNSQTWQQTHNFQQGVSSRTTPTNVQYGFSLGSEGETMRNTQHEPSGGATIETSSSGLGFTNYFETGQLPQIPRLGGLFNIWGTKQGPNASHPSDVGD</sequence>
<feature type="region of interest" description="Disordered" evidence="1">
    <location>
        <begin position="324"/>
        <end position="448"/>
    </location>
</feature>
<feature type="compositionally biased region" description="Polar residues" evidence="1">
    <location>
        <begin position="353"/>
        <end position="363"/>
    </location>
</feature>